<dbReference type="InterPro" id="IPR000683">
    <property type="entry name" value="Gfo/Idh/MocA-like_OxRdtase_N"/>
</dbReference>
<gene>
    <name evidence="3" type="ORF">BXY66_0402</name>
</gene>
<sequence>MTIRYGLIGSGMMGQEHIRNLNLLEGCEVTAVTDPDEGMRQLSVETSGGSARAFADYKDMVGSGLVDALLIAAPNDTHHEILLDVLETPLPILVEKPLCTTSAHCSEVLVKAEKRTAPVWVAMEYRYMPPVQRLLKELRDGTAGIPRMMAIREHRFPFLDKVGDWNRFNARTGGTLVEKCCHFWDLMRLTLESNPVRVFASAGVDVNHLDETYDGQIPDILDNAFVTVDFENGARGMLDLCMFAEGSYWQETIAVTGAKARIEAKVPGPARFTVDKKERHSEIEISHRASKEVVVETVDVDEKVLAAGDHHGSTFFQHERFRDLVRAGNGTPEVSLEDGLWSVRVGEAAEESARTGQAISL</sequence>
<name>A0A4R1NJZ4_9RHOB</name>
<evidence type="ECO:0000259" key="1">
    <source>
        <dbReference type="Pfam" id="PF01408"/>
    </source>
</evidence>
<dbReference type="PANTHER" id="PTHR43593:SF1">
    <property type="entry name" value="INOSITOL 2-DEHYDROGENASE"/>
    <property type="match status" value="1"/>
</dbReference>
<dbReference type="InterPro" id="IPR036291">
    <property type="entry name" value="NAD(P)-bd_dom_sf"/>
</dbReference>
<dbReference type="InterPro" id="IPR004104">
    <property type="entry name" value="Gfo/Idh/MocA-like_OxRdtase_C"/>
</dbReference>
<dbReference type="OrthoDB" id="9815825at2"/>
<dbReference type="Gene3D" id="3.40.50.720">
    <property type="entry name" value="NAD(P)-binding Rossmann-like Domain"/>
    <property type="match status" value="1"/>
</dbReference>
<keyword evidence="4" id="KW-1185">Reference proteome</keyword>
<comment type="caution">
    <text evidence="3">The sequence shown here is derived from an EMBL/GenBank/DDBJ whole genome shotgun (WGS) entry which is preliminary data.</text>
</comment>
<feature type="domain" description="Gfo/Idh/MocA-like oxidoreductase N-terminal" evidence="1">
    <location>
        <begin position="3"/>
        <end position="122"/>
    </location>
</feature>
<dbReference type="SUPFAM" id="SSF51735">
    <property type="entry name" value="NAD(P)-binding Rossmann-fold domains"/>
    <property type="match status" value="1"/>
</dbReference>
<dbReference type="PANTHER" id="PTHR43593">
    <property type="match status" value="1"/>
</dbReference>
<dbReference type="GO" id="GO:0000166">
    <property type="term" value="F:nucleotide binding"/>
    <property type="evidence" value="ECO:0007669"/>
    <property type="project" value="InterPro"/>
</dbReference>
<dbReference type="RefSeq" id="WP_132858498.1">
    <property type="nucleotide sequence ID" value="NZ_SMGR01000001.1"/>
</dbReference>
<feature type="domain" description="Gfo/Idh/MocA-like oxidoreductase C-terminal" evidence="2">
    <location>
        <begin position="139"/>
        <end position="360"/>
    </location>
</feature>
<dbReference type="InterPro" id="IPR050424">
    <property type="entry name" value="Gfo-Idh-MocA_inositol_DH"/>
</dbReference>
<dbReference type="Proteomes" id="UP000295673">
    <property type="component" value="Unassembled WGS sequence"/>
</dbReference>
<dbReference type="Pfam" id="PF01408">
    <property type="entry name" value="GFO_IDH_MocA"/>
    <property type="match status" value="1"/>
</dbReference>
<dbReference type="Gene3D" id="3.30.360.10">
    <property type="entry name" value="Dihydrodipicolinate Reductase, domain 2"/>
    <property type="match status" value="1"/>
</dbReference>
<proteinExistence type="predicted"/>
<protein>
    <submittedName>
        <fullName evidence="3">Putative dehydrogenase</fullName>
    </submittedName>
</protein>
<organism evidence="3 4">
    <name type="scientific">Shimia isoporae</name>
    <dbReference type="NCBI Taxonomy" id="647720"/>
    <lineage>
        <taxon>Bacteria</taxon>
        <taxon>Pseudomonadati</taxon>
        <taxon>Pseudomonadota</taxon>
        <taxon>Alphaproteobacteria</taxon>
        <taxon>Rhodobacterales</taxon>
        <taxon>Roseobacteraceae</taxon>
    </lineage>
</organism>
<accession>A0A4R1NJZ4</accession>
<dbReference type="EMBL" id="SMGR01000001">
    <property type="protein sequence ID" value="TCL08365.1"/>
    <property type="molecule type" value="Genomic_DNA"/>
</dbReference>
<dbReference type="SUPFAM" id="SSF55347">
    <property type="entry name" value="Glyceraldehyde-3-phosphate dehydrogenase-like, C-terminal domain"/>
    <property type="match status" value="1"/>
</dbReference>
<dbReference type="Pfam" id="PF02894">
    <property type="entry name" value="GFO_IDH_MocA_C"/>
    <property type="match status" value="1"/>
</dbReference>
<evidence type="ECO:0000313" key="3">
    <source>
        <dbReference type="EMBL" id="TCL08365.1"/>
    </source>
</evidence>
<evidence type="ECO:0000313" key="4">
    <source>
        <dbReference type="Proteomes" id="UP000295673"/>
    </source>
</evidence>
<reference evidence="3 4" key="1">
    <citation type="submission" date="2019-03" db="EMBL/GenBank/DDBJ databases">
        <title>Genomic Encyclopedia of Archaeal and Bacterial Type Strains, Phase II (KMG-II): from individual species to whole genera.</title>
        <authorList>
            <person name="Goeker M."/>
        </authorList>
    </citation>
    <scope>NUCLEOTIDE SEQUENCE [LARGE SCALE GENOMIC DNA]</scope>
    <source>
        <strain evidence="3 4">DSM 26433</strain>
    </source>
</reference>
<dbReference type="AlphaFoldDB" id="A0A4R1NJZ4"/>
<evidence type="ECO:0000259" key="2">
    <source>
        <dbReference type="Pfam" id="PF02894"/>
    </source>
</evidence>